<dbReference type="PANTHER" id="PTHR28554:SF1">
    <property type="entry name" value="LARGE RIBOSOMAL SUBUNIT PROTEIN ML45"/>
    <property type="match status" value="1"/>
</dbReference>
<comment type="caution">
    <text evidence="5">The sequence shown here is derived from an EMBL/GenBank/DDBJ whole genome shotgun (WGS) entry which is preliminary data.</text>
</comment>
<dbReference type="AlphaFoldDB" id="A0A1M2W2A2"/>
<dbReference type="OMA" id="VFQKRMW"/>
<keyword evidence="2" id="KW-0809">Transit peptide</keyword>
<dbReference type="GO" id="GO:0005743">
    <property type="term" value="C:mitochondrial inner membrane"/>
    <property type="evidence" value="ECO:0007669"/>
    <property type="project" value="InterPro"/>
</dbReference>
<evidence type="ECO:0000256" key="4">
    <source>
        <dbReference type="SAM" id="MobiDB-lite"/>
    </source>
</evidence>
<evidence type="ECO:0000313" key="5">
    <source>
        <dbReference type="EMBL" id="OJT13936.1"/>
    </source>
</evidence>
<evidence type="ECO:0000256" key="2">
    <source>
        <dbReference type="ARBA" id="ARBA00022946"/>
    </source>
</evidence>
<evidence type="ECO:0000256" key="3">
    <source>
        <dbReference type="ARBA" id="ARBA00023128"/>
    </source>
</evidence>
<sequence>MTLRASRRCLDIAGRAAGGPSALSRTWSSALVLQHRCYAVAATTQRSKANGSTVPAAPPLTSRKAGKVVTPPRAAQESTEAERSIEDELHNLEMLQKMVERNEVDISSAPLELLDLHVPSWRSHKEEATIFDHLRAVLQTQRNWLFNARALYRMAKVKSIPGVNVKSPWSWQLFSTQSTKPTAWLAPFRKAAFEVYKKVNEAVAARDERSIKVLTGGDQQGVYMKLIRSQDPRFINVWKFHGERTPTRVVSIRALDAYYGIKAPRMGSRLAVQAVVRFDTLQSVETYSKKTGARVGETEPKPVVEYLVFQKRMWFHSPWVIRDRLYEGLESRFAIPS</sequence>
<dbReference type="STRING" id="154538.A0A1M2W2A2"/>
<proteinExistence type="predicted"/>
<dbReference type="InterPro" id="IPR051975">
    <property type="entry name" value="mtLSU_mL45"/>
</dbReference>
<keyword evidence="3" id="KW-0496">Mitochondrion</keyword>
<name>A0A1M2W2A2_TRAPU</name>
<dbReference type="Pfam" id="PF07961">
    <property type="entry name" value="MBA1"/>
    <property type="match status" value="1"/>
</dbReference>
<evidence type="ECO:0000313" key="6">
    <source>
        <dbReference type="Proteomes" id="UP000184267"/>
    </source>
</evidence>
<accession>A0A1M2W2A2</accession>
<dbReference type="EMBL" id="MNAD01000349">
    <property type="protein sequence ID" value="OJT13936.1"/>
    <property type="molecule type" value="Genomic_DNA"/>
</dbReference>
<comment type="subcellular location">
    <subcellularLocation>
        <location evidence="1">Mitochondrion</location>
    </subcellularLocation>
</comment>
<dbReference type="Proteomes" id="UP000184267">
    <property type="component" value="Unassembled WGS sequence"/>
</dbReference>
<dbReference type="OrthoDB" id="19619at2759"/>
<feature type="region of interest" description="Disordered" evidence="4">
    <location>
        <begin position="44"/>
        <end position="82"/>
    </location>
</feature>
<evidence type="ECO:0000256" key="1">
    <source>
        <dbReference type="ARBA" id="ARBA00004173"/>
    </source>
</evidence>
<dbReference type="GO" id="GO:0032979">
    <property type="term" value="P:protein insertion into mitochondrial inner membrane from matrix"/>
    <property type="evidence" value="ECO:0007669"/>
    <property type="project" value="InterPro"/>
</dbReference>
<dbReference type="Gene3D" id="3.10.450.240">
    <property type="match status" value="1"/>
</dbReference>
<gene>
    <name evidence="5" type="ORF">TRAPUB_9524</name>
</gene>
<dbReference type="PANTHER" id="PTHR28554">
    <property type="entry name" value="39S RIBOSOMAL PROTEIN L45, MITOCHONDRIAL"/>
    <property type="match status" value="1"/>
</dbReference>
<reference evidence="5 6" key="1">
    <citation type="submission" date="2016-10" db="EMBL/GenBank/DDBJ databases">
        <title>Genome sequence of the basidiomycete white-rot fungus Trametes pubescens.</title>
        <authorList>
            <person name="Makela M.R."/>
            <person name="Granchi Z."/>
            <person name="Peng M."/>
            <person name="De Vries R.P."/>
            <person name="Grigoriev I."/>
            <person name="Riley R."/>
            <person name="Hilden K."/>
        </authorList>
    </citation>
    <scope>NUCLEOTIDE SEQUENCE [LARGE SCALE GENOMIC DNA]</scope>
    <source>
        <strain evidence="5 6">FBCC735</strain>
    </source>
</reference>
<keyword evidence="6" id="KW-1185">Reference proteome</keyword>
<protein>
    <recommendedName>
        <fullName evidence="7">Tim44-like domain-containing protein</fullName>
    </recommendedName>
</protein>
<evidence type="ECO:0008006" key="7">
    <source>
        <dbReference type="Google" id="ProtNLM"/>
    </source>
</evidence>
<dbReference type="InterPro" id="IPR024621">
    <property type="entry name" value="Mba1"/>
</dbReference>
<organism evidence="5 6">
    <name type="scientific">Trametes pubescens</name>
    <name type="common">White-rot fungus</name>
    <dbReference type="NCBI Taxonomy" id="154538"/>
    <lineage>
        <taxon>Eukaryota</taxon>
        <taxon>Fungi</taxon>
        <taxon>Dikarya</taxon>
        <taxon>Basidiomycota</taxon>
        <taxon>Agaricomycotina</taxon>
        <taxon>Agaricomycetes</taxon>
        <taxon>Polyporales</taxon>
        <taxon>Polyporaceae</taxon>
        <taxon>Trametes</taxon>
    </lineage>
</organism>
<feature type="compositionally biased region" description="Polar residues" evidence="4">
    <location>
        <begin position="44"/>
        <end position="53"/>
    </location>
</feature>